<sequence>MSTPSPECDGASTSLWIVLLTALLTAVAAALLSGQISPFVPEPSRWVRARFHVVLAAALGAGAALLATNPAELIGLAAAAVGCTLLMVIDLAVCRLPDRLVAATLLALVLGFLASAAVGGTWNDWVRALLAGLVLLLGYFALAFIAPAGLGLGDVKFAAVVGVFLGWFSWQHVAIGTLLAFVLNVVVAVAVLLTRCGNRKTDIPFGPWMVAGAVLAVVLL</sequence>
<dbReference type="GO" id="GO:0006465">
    <property type="term" value="P:signal peptide processing"/>
    <property type="evidence" value="ECO:0007669"/>
    <property type="project" value="TreeGrafter"/>
</dbReference>
<evidence type="ECO:0000313" key="4">
    <source>
        <dbReference type="EMBL" id="BAC19372.1"/>
    </source>
</evidence>
<protein>
    <recommendedName>
        <fullName evidence="3">Prepilin type IV endopeptidase peptidase domain-containing protein</fullName>
    </recommendedName>
</protein>
<keyword evidence="2" id="KW-1133">Transmembrane helix</keyword>
<dbReference type="eggNOG" id="COG1989">
    <property type="taxonomic scope" value="Bacteria"/>
</dbReference>
<dbReference type="Gene3D" id="1.20.120.1220">
    <property type="match status" value="1"/>
</dbReference>
<reference evidence="4 5" key="1">
    <citation type="journal article" date="2003" name="Genome Res.">
        <title>Comparative complete genome sequence analysis of the amino acid replacements responsible for the thermostability of Corynebacterium efficiens.</title>
        <authorList>
            <person name="Nishio Y."/>
            <person name="Nakamura Y."/>
            <person name="Kawarabayasi Y."/>
            <person name="Usuda Y."/>
            <person name="Kimura E."/>
            <person name="Sugimoto S."/>
            <person name="Matsui K."/>
            <person name="Yamagishi A."/>
            <person name="Kikuchi H."/>
            <person name="Ikeo K."/>
            <person name="Gojobori T."/>
        </authorList>
    </citation>
    <scope>NUCLEOTIDE SEQUENCE [LARGE SCALE GENOMIC DNA]</scope>
    <source>
        <strain evidence="5">DSM 44549 / YS-314 / AJ 12310 / JCM 11189 / NBRC 100395</strain>
    </source>
</reference>
<proteinExistence type="inferred from homology"/>
<evidence type="ECO:0000256" key="2">
    <source>
        <dbReference type="SAM" id="Phobius"/>
    </source>
</evidence>
<feature type="transmembrane region" description="Helical" evidence="2">
    <location>
        <begin position="100"/>
        <end position="119"/>
    </location>
</feature>
<evidence type="ECO:0000256" key="1">
    <source>
        <dbReference type="ARBA" id="ARBA00005801"/>
    </source>
</evidence>
<evidence type="ECO:0000313" key="5">
    <source>
        <dbReference type="Proteomes" id="UP000001409"/>
    </source>
</evidence>
<dbReference type="GO" id="GO:0004190">
    <property type="term" value="F:aspartic-type endopeptidase activity"/>
    <property type="evidence" value="ECO:0007669"/>
    <property type="project" value="InterPro"/>
</dbReference>
<keyword evidence="2" id="KW-0812">Transmembrane</keyword>
<dbReference type="GO" id="GO:0005886">
    <property type="term" value="C:plasma membrane"/>
    <property type="evidence" value="ECO:0007669"/>
    <property type="project" value="TreeGrafter"/>
</dbReference>
<comment type="similarity">
    <text evidence="1">Belongs to the peptidase A24 family.</text>
</comment>
<feature type="transmembrane region" description="Helical" evidence="2">
    <location>
        <begin position="49"/>
        <end position="67"/>
    </location>
</feature>
<feature type="transmembrane region" description="Helical" evidence="2">
    <location>
        <begin position="73"/>
        <end position="93"/>
    </location>
</feature>
<dbReference type="PANTHER" id="PTHR30487">
    <property type="entry name" value="TYPE 4 PREPILIN-LIKE PROTEINS LEADER PEPTIDE-PROCESSING ENZYME"/>
    <property type="match status" value="1"/>
</dbReference>
<dbReference type="STRING" id="196164.gene:10743009"/>
<dbReference type="InterPro" id="IPR050882">
    <property type="entry name" value="Prepilin_peptidase/N-MTase"/>
</dbReference>
<keyword evidence="5" id="KW-1185">Reference proteome</keyword>
<feature type="transmembrane region" description="Helical" evidence="2">
    <location>
        <begin position="176"/>
        <end position="194"/>
    </location>
</feature>
<dbReference type="KEGG" id="cef:CE2562"/>
<dbReference type="Proteomes" id="UP000001409">
    <property type="component" value="Chromosome"/>
</dbReference>
<evidence type="ECO:0000259" key="3">
    <source>
        <dbReference type="Pfam" id="PF01478"/>
    </source>
</evidence>
<accession>Q8FME5</accession>
<organism evidence="4 5">
    <name type="scientific">Corynebacterium efficiens (strain DSM 44549 / YS-314 / AJ 12310 / JCM 11189 / NBRC 100395)</name>
    <dbReference type="NCBI Taxonomy" id="196164"/>
    <lineage>
        <taxon>Bacteria</taxon>
        <taxon>Bacillati</taxon>
        <taxon>Actinomycetota</taxon>
        <taxon>Actinomycetes</taxon>
        <taxon>Mycobacteriales</taxon>
        <taxon>Corynebacteriaceae</taxon>
        <taxon>Corynebacterium</taxon>
    </lineage>
</organism>
<feature type="domain" description="Prepilin type IV endopeptidase peptidase" evidence="3">
    <location>
        <begin position="79"/>
        <end position="188"/>
    </location>
</feature>
<name>Q8FME5_COREF</name>
<feature type="transmembrane region" description="Helical" evidence="2">
    <location>
        <begin position="125"/>
        <end position="146"/>
    </location>
</feature>
<keyword evidence="2" id="KW-0472">Membrane</keyword>
<dbReference type="AlphaFoldDB" id="Q8FME5"/>
<dbReference type="EMBL" id="BA000035">
    <property type="protein sequence ID" value="BAC19372.1"/>
    <property type="molecule type" value="Genomic_DNA"/>
</dbReference>
<dbReference type="PANTHER" id="PTHR30487:SF0">
    <property type="entry name" value="PREPILIN LEADER PEPTIDASE_N-METHYLTRANSFERASE-RELATED"/>
    <property type="match status" value="1"/>
</dbReference>
<dbReference type="HOGENOM" id="CLU_057101_2_1_11"/>
<dbReference type="InterPro" id="IPR000045">
    <property type="entry name" value="Prepilin_IV_endopep_pep"/>
</dbReference>
<dbReference type="Pfam" id="PF01478">
    <property type="entry name" value="Peptidase_A24"/>
    <property type="match status" value="1"/>
</dbReference>
<feature type="transmembrane region" description="Helical" evidence="2">
    <location>
        <begin position="15"/>
        <end position="37"/>
    </location>
</feature>